<evidence type="ECO:0000259" key="3">
    <source>
        <dbReference type="PROSITE" id="PS51896"/>
    </source>
</evidence>
<evidence type="ECO:0000313" key="6">
    <source>
        <dbReference type="WBParaSite" id="TASK_0000133301-mRNA-1"/>
    </source>
</evidence>
<dbReference type="Pfam" id="PF10146">
    <property type="entry name" value="zf-C4H2"/>
    <property type="match status" value="1"/>
</dbReference>
<dbReference type="PANTHER" id="PTHR31058:SF2">
    <property type="entry name" value="ZINC FINGER C4H2 DOMAIN-CONTAINING PROTEIN"/>
    <property type="match status" value="1"/>
</dbReference>
<reference evidence="4 5" key="2">
    <citation type="submission" date="2018-11" db="EMBL/GenBank/DDBJ databases">
        <authorList>
            <consortium name="Pathogen Informatics"/>
        </authorList>
    </citation>
    <scope>NUCLEOTIDE SEQUENCE [LARGE SCALE GENOMIC DNA]</scope>
</reference>
<accession>A0A0R3VVC5</accession>
<dbReference type="InterPro" id="IPR044069">
    <property type="entry name" value="ZF_C4H2"/>
</dbReference>
<dbReference type="Proteomes" id="UP000282613">
    <property type="component" value="Unassembled WGS sequence"/>
</dbReference>
<dbReference type="GO" id="GO:0005634">
    <property type="term" value="C:nucleus"/>
    <property type="evidence" value="ECO:0007669"/>
    <property type="project" value="TreeGrafter"/>
</dbReference>
<feature type="domain" description="C4H2-type" evidence="3">
    <location>
        <begin position="260"/>
        <end position="302"/>
    </location>
</feature>
<keyword evidence="1" id="KW-0175">Coiled coil</keyword>
<sequence length="336" mass="36715">MSVTENGLSKLDVIKKTREKSKELSDVSNKLAVAVGFFARESLHINEYEAELEMLLQEKSFHLEQLRLVEKDIAAIEQTIFEAKIDKLKTLKLAHKLSNDYSELLAEVNNIRTNLGLLSLEDKRCPEAVALIQPLTTTPFQISASGVPGGPLTPECLEPLPVSSSLSQEHIAVWLSAFRHGDHSWAKQFATEGGDLRDVPSMECQAHASTQSLRLSDAALDCEISMVPQSSTYSGPPTPPAPPLPPPPPSQTQQQQLQQQQQPPMKTCQACQQLIHRNAPICPLCKTKSRSRHPKRPKARGALAQLTSTMITSIPAATPTAVQTSTPPSNTAIEEA</sequence>
<evidence type="ECO:0000313" key="4">
    <source>
        <dbReference type="EMBL" id="VDK22881.1"/>
    </source>
</evidence>
<dbReference type="STRING" id="60517.A0A0R3VVC5"/>
<dbReference type="OrthoDB" id="20865at2759"/>
<evidence type="ECO:0000256" key="1">
    <source>
        <dbReference type="SAM" id="Coils"/>
    </source>
</evidence>
<protein>
    <submittedName>
        <fullName evidence="6">C4H2-type domain-containing protein</fullName>
    </submittedName>
</protein>
<feature type="compositionally biased region" description="Pro residues" evidence="2">
    <location>
        <begin position="236"/>
        <end position="250"/>
    </location>
</feature>
<evidence type="ECO:0000313" key="5">
    <source>
        <dbReference type="Proteomes" id="UP000282613"/>
    </source>
</evidence>
<dbReference type="PROSITE" id="PS51896">
    <property type="entry name" value="ZF_C4H2"/>
    <property type="match status" value="1"/>
</dbReference>
<dbReference type="PANTHER" id="PTHR31058">
    <property type="entry name" value="ZINC FINGER C4H2 DOMAIN-CONTAINING PROTEIN"/>
    <property type="match status" value="1"/>
</dbReference>
<gene>
    <name evidence="4" type="ORF">TASK_LOCUS1334</name>
</gene>
<dbReference type="EMBL" id="UYRS01000318">
    <property type="protein sequence ID" value="VDK22881.1"/>
    <property type="molecule type" value="Genomic_DNA"/>
</dbReference>
<dbReference type="AlphaFoldDB" id="A0A0R3VVC5"/>
<feature type="coiled-coil region" evidence="1">
    <location>
        <begin position="38"/>
        <end position="65"/>
    </location>
</feature>
<feature type="region of interest" description="Disordered" evidence="2">
    <location>
        <begin position="228"/>
        <end position="264"/>
    </location>
</feature>
<reference evidence="6" key="1">
    <citation type="submission" date="2017-02" db="UniProtKB">
        <authorList>
            <consortium name="WormBaseParasite"/>
        </authorList>
    </citation>
    <scope>IDENTIFICATION</scope>
</reference>
<organism evidence="6">
    <name type="scientific">Taenia asiatica</name>
    <name type="common">Asian tapeworm</name>
    <dbReference type="NCBI Taxonomy" id="60517"/>
    <lineage>
        <taxon>Eukaryota</taxon>
        <taxon>Metazoa</taxon>
        <taxon>Spiralia</taxon>
        <taxon>Lophotrochozoa</taxon>
        <taxon>Platyhelminthes</taxon>
        <taxon>Cestoda</taxon>
        <taxon>Eucestoda</taxon>
        <taxon>Cyclophyllidea</taxon>
        <taxon>Taeniidae</taxon>
        <taxon>Taenia</taxon>
    </lineage>
</organism>
<feature type="compositionally biased region" description="Polar residues" evidence="2">
    <location>
        <begin position="320"/>
        <end position="336"/>
    </location>
</feature>
<evidence type="ECO:0000256" key="2">
    <source>
        <dbReference type="SAM" id="MobiDB-lite"/>
    </source>
</evidence>
<proteinExistence type="predicted"/>
<feature type="region of interest" description="Disordered" evidence="2">
    <location>
        <begin position="315"/>
        <end position="336"/>
    </location>
</feature>
<name>A0A0R3VVC5_TAEAS</name>
<keyword evidence="5" id="KW-1185">Reference proteome</keyword>
<dbReference type="WBParaSite" id="TASK_0000133301-mRNA-1">
    <property type="protein sequence ID" value="TASK_0000133301-mRNA-1"/>
    <property type="gene ID" value="TASK_0000133301"/>
</dbReference>
<dbReference type="InterPro" id="IPR018482">
    <property type="entry name" value="Znf-C4H2"/>
</dbReference>
<dbReference type="GO" id="GO:0045666">
    <property type="term" value="P:positive regulation of neuron differentiation"/>
    <property type="evidence" value="ECO:0007669"/>
    <property type="project" value="TreeGrafter"/>
</dbReference>
<feature type="compositionally biased region" description="Low complexity" evidence="2">
    <location>
        <begin position="251"/>
        <end position="264"/>
    </location>
</feature>